<keyword evidence="11 16" id="KW-0503">Monooxygenase</keyword>
<evidence type="ECO:0000256" key="17">
    <source>
        <dbReference type="SAM" id="Phobius"/>
    </source>
</evidence>
<reference evidence="19" key="1">
    <citation type="submission" date="2024-06" db="EMBL/GenBank/DDBJ databases">
        <authorList>
            <person name="Ryan C."/>
        </authorList>
    </citation>
    <scope>NUCLEOTIDE SEQUENCE [LARGE SCALE GENOMIC DNA]</scope>
</reference>
<dbReference type="AlphaFoldDB" id="A0ABC9FMZ9"/>
<feature type="binding site" description="axial binding residue" evidence="15">
    <location>
        <position position="487"/>
    </location>
    <ligand>
        <name>heme</name>
        <dbReference type="ChEBI" id="CHEBI:30413"/>
    </ligand>
    <ligandPart>
        <name>Fe</name>
        <dbReference type="ChEBI" id="CHEBI:18248"/>
    </ligandPart>
</feature>
<comment type="subcellular location">
    <subcellularLocation>
        <location evidence="2">Membrane</location>
        <topology evidence="2">Single-pass membrane protein</topology>
    </subcellularLocation>
</comment>
<dbReference type="InterPro" id="IPR002401">
    <property type="entry name" value="Cyt_P450_E_grp-I"/>
</dbReference>
<dbReference type="EC" id="1.14.14.58" evidence="14"/>
<accession>A0ABC9FMZ9</accession>
<dbReference type="GO" id="GO:0016114">
    <property type="term" value="P:terpenoid biosynthetic process"/>
    <property type="evidence" value="ECO:0007669"/>
    <property type="project" value="UniProtKB-ARBA"/>
</dbReference>
<dbReference type="PRINTS" id="PR00463">
    <property type="entry name" value="EP450I"/>
</dbReference>
<dbReference type="FunFam" id="1.10.630.10:FF:000097">
    <property type="entry name" value="Cytochrome P-450 19"/>
    <property type="match status" value="1"/>
</dbReference>
<dbReference type="SUPFAM" id="SSF48264">
    <property type="entry name" value="Cytochrome P450"/>
    <property type="match status" value="1"/>
</dbReference>
<evidence type="ECO:0000256" key="3">
    <source>
        <dbReference type="ARBA" id="ARBA00004721"/>
    </source>
</evidence>
<keyword evidence="5 15" id="KW-0349">Heme</keyword>
<keyword evidence="7 15" id="KW-0479">Metal-binding</keyword>
<evidence type="ECO:0000256" key="16">
    <source>
        <dbReference type="RuleBase" id="RU000461"/>
    </source>
</evidence>
<keyword evidence="12 17" id="KW-0472">Membrane</keyword>
<organism evidence="18 19">
    <name type="scientific">Urochloa decumbens</name>
    <dbReference type="NCBI Taxonomy" id="240449"/>
    <lineage>
        <taxon>Eukaryota</taxon>
        <taxon>Viridiplantae</taxon>
        <taxon>Streptophyta</taxon>
        <taxon>Embryophyta</taxon>
        <taxon>Tracheophyta</taxon>
        <taxon>Spermatophyta</taxon>
        <taxon>Magnoliopsida</taxon>
        <taxon>Liliopsida</taxon>
        <taxon>Poales</taxon>
        <taxon>Poaceae</taxon>
        <taxon>PACMAD clade</taxon>
        <taxon>Panicoideae</taxon>
        <taxon>Panicodae</taxon>
        <taxon>Paniceae</taxon>
        <taxon>Melinidinae</taxon>
        <taxon>Urochloa</taxon>
    </lineage>
</organism>
<dbReference type="CDD" id="cd20618">
    <property type="entry name" value="CYP71_clan"/>
    <property type="match status" value="1"/>
</dbReference>
<dbReference type="PROSITE" id="PS00086">
    <property type="entry name" value="CYTOCHROME_P450"/>
    <property type="match status" value="1"/>
</dbReference>
<evidence type="ECO:0000256" key="7">
    <source>
        <dbReference type="ARBA" id="ARBA00022723"/>
    </source>
</evidence>
<dbReference type="InterPro" id="IPR001128">
    <property type="entry name" value="Cyt_P450"/>
</dbReference>
<evidence type="ECO:0000256" key="10">
    <source>
        <dbReference type="ARBA" id="ARBA00023004"/>
    </source>
</evidence>
<dbReference type="PRINTS" id="PR00385">
    <property type="entry name" value="P450"/>
</dbReference>
<sequence length="552" mass="59850">MNHETPSPLYTTPSNSQGNSFHFHQLTPTMSMAVTLAAILAVFFILRSMLSPSKRKKAMNLPPGPQGCPVIGSLAALAGDLPPHRALAALAARHGALMHLRLGSYHAIVASSAATARLVLKTHDLAFADRPRTAAGEVASYGYLGIVHTPYGAYWRMARKLCATELFSARRVASFERVRAQEIRALARGVFERAGGGAAVAVREHIAGATLRNILRMAVGEKWSGCYGSADGEAFRRTLDEAFAVSGAVSNVGEWVPWLGWLDLQGCRRQMKRLSEIYDRFYEQILDEHEERRRADASAAGEFVASDLVDVLLQLAEEGRSSEAKLTRAGVKAFIQDIIAGGTESSAVTIEWAMSELLRHPESMAAAALELDRVVGRERWVTERDLPDLPYVDAVVKETMRLHPVGPLLVPHHAREDTVVAGYDVPAGARVLVNVWAVARDPASWPDAPGEFRPERFLGGGGGDGAGLDVRGAHFELLPFGAGRRMCPAVDLAMKLVAAGVASLVQGFAWRLPEGMKPEDVSMEEHFGLSTKRKVPLVAVAEPRLPAHLYVD</sequence>
<dbReference type="Proteomes" id="UP001497457">
    <property type="component" value="Chromosome 7b"/>
</dbReference>
<evidence type="ECO:0000313" key="19">
    <source>
        <dbReference type="Proteomes" id="UP001497457"/>
    </source>
</evidence>
<dbReference type="GO" id="GO:0046872">
    <property type="term" value="F:metal ion binding"/>
    <property type="evidence" value="ECO:0007669"/>
    <property type="project" value="UniProtKB-KW"/>
</dbReference>
<dbReference type="PANTHER" id="PTHR47944:SF3">
    <property type="entry name" value="TRIMETHYLTRIDECATETRAENE SYNTHASE"/>
    <property type="match status" value="1"/>
</dbReference>
<evidence type="ECO:0000256" key="15">
    <source>
        <dbReference type="PIRSR" id="PIRSR602401-1"/>
    </source>
</evidence>
<gene>
    <name evidence="18" type="ORF">URODEC1_LOCUS107124</name>
</gene>
<evidence type="ECO:0000313" key="18">
    <source>
        <dbReference type="EMBL" id="CAL5078432.1"/>
    </source>
</evidence>
<keyword evidence="19" id="KW-1185">Reference proteome</keyword>
<keyword evidence="6 17" id="KW-0812">Transmembrane</keyword>
<dbReference type="InterPro" id="IPR036396">
    <property type="entry name" value="Cyt_P450_sf"/>
</dbReference>
<comment type="similarity">
    <text evidence="4 16">Belongs to the cytochrome P450 family.</text>
</comment>
<evidence type="ECO:0000256" key="2">
    <source>
        <dbReference type="ARBA" id="ARBA00004167"/>
    </source>
</evidence>
<comment type="cofactor">
    <cofactor evidence="1 15">
        <name>heme</name>
        <dbReference type="ChEBI" id="CHEBI:30413"/>
    </cofactor>
</comment>
<evidence type="ECO:0000256" key="5">
    <source>
        <dbReference type="ARBA" id="ARBA00022617"/>
    </source>
</evidence>
<evidence type="ECO:0000256" key="11">
    <source>
        <dbReference type="ARBA" id="ARBA00023033"/>
    </source>
</evidence>
<evidence type="ECO:0000256" key="14">
    <source>
        <dbReference type="ARBA" id="ARBA00066539"/>
    </source>
</evidence>
<evidence type="ECO:0000256" key="9">
    <source>
        <dbReference type="ARBA" id="ARBA00023002"/>
    </source>
</evidence>
<feature type="transmembrane region" description="Helical" evidence="17">
    <location>
        <begin position="30"/>
        <end position="50"/>
    </location>
</feature>
<comment type="catalytic activity">
    <reaction evidence="13">
        <text>(6E,10E)-geranyllinalool + reduced [NADPH--hemoprotein reductase] + O2 = (3E,7E)-4,8,12-trimethyltrideca 1,3,7,11-tetraene + but-3-en-2-one + oxidized [NADPH--hemoprotein reductase] + 2 H2O + H(+)</text>
        <dbReference type="Rhea" id="RHEA:13545"/>
        <dbReference type="Rhea" id="RHEA-COMP:11964"/>
        <dbReference type="Rhea" id="RHEA-COMP:11965"/>
        <dbReference type="ChEBI" id="CHEBI:15377"/>
        <dbReference type="ChEBI" id="CHEBI:15378"/>
        <dbReference type="ChEBI" id="CHEBI:15379"/>
        <dbReference type="ChEBI" id="CHEBI:48058"/>
        <dbReference type="ChEBI" id="CHEBI:57618"/>
        <dbReference type="ChEBI" id="CHEBI:58210"/>
        <dbReference type="ChEBI" id="CHEBI:74299"/>
        <dbReference type="ChEBI" id="CHEBI:74322"/>
        <dbReference type="EC" id="1.14.14.58"/>
    </reaction>
    <physiologicalReaction direction="left-to-right" evidence="13">
        <dbReference type="Rhea" id="RHEA:13546"/>
    </physiologicalReaction>
</comment>
<keyword evidence="10 15" id="KW-0408">Iron</keyword>
<dbReference type="GO" id="GO:0010333">
    <property type="term" value="F:terpene synthase activity"/>
    <property type="evidence" value="ECO:0007669"/>
    <property type="project" value="UniProtKB-ARBA"/>
</dbReference>
<evidence type="ECO:0000256" key="8">
    <source>
        <dbReference type="ARBA" id="ARBA00022989"/>
    </source>
</evidence>
<dbReference type="PANTHER" id="PTHR47944">
    <property type="entry name" value="CYTOCHROME P450 98A9"/>
    <property type="match status" value="1"/>
</dbReference>
<dbReference type="Pfam" id="PF00067">
    <property type="entry name" value="p450"/>
    <property type="match status" value="1"/>
</dbReference>
<dbReference type="GO" id="GO:0016020">
    <property type="term" value="C:membrane"/>
    <property type="evidence" value="ECO:0007669"/>
    <property type="project" value="UniProtKB-SubCell"/>
</dbReference>
<keyword evidence="8 17" id="KW-1133">Transmembrane helix</keyword>
<evidence type="ECO:0000256" key="6">
    <source>
        <dbReference type="ARBA" id="ARBA00022692"/>
    </source>
</evidence>
<dbReference type="EMBL" id="OZ075117">
    <property type="protein sequence ID" value="CAL5078432.1"/>
    <property type="molecule type" value="Genomic_DNA"/>
</dbReference>
<dbReference type="Gene3D" id="1.10.630.10">
    <property type="entry name" value="Cytochrome P450"/>
    <property type="match status" value="1"/>
</dbReference>
<dbReference type="InterPro" id="IPR017972">
    <property type="entry name" value="Cyt_P450_CS"/>
</dbReference>
<evidence type="ECO:0000256" key="12">
    <source>
        <dbReference type="ARBA" id="ARBA00023136"/>
    </source>
</evidence>
<name>A0ABC9FMZ9_9POAL</name>
<dbReference type="GO" id="GO:0004497">
    <property type="term" value="F:monooxygenase activity"/>
    <property type="evidence" value="ECO:0007669"/>
    <property type="project" value="UniProtKB-KW"/>
</dbReference>
<evidence type="ECO:0000256" key="13">
    <source>
        <dbReference type="ARBA" id="ARBA00052251"/>
    </source>
</evidence>
<evidence type="ECO:0000256" key="1">
    <source>
        <dbReference type="ARBA" id="ARBA00001971"/>
    </source>
</evidence>
<keyword evidence="9 16" id="KW-0560">Oxidoreductase</keyword>
<comment type="pathway">
    <text evidence="3">Secondary metabolite biosynthesis; terpenoid biosynthesis.</text>
</comment>
<protein>
    <recommendedName>
        <fullName evidence="14">trimethyltridecatetraene synthase</fullName>
        <ecNumber evidence="14">1.14.14.58</ecNumber>
    </recommendedName>
</protein>
<proteinExistence type="inferred from homology"/>
<dbReference type="GO" id="GO:0080027">
    <property type="term" value="P:response to herbivore"/>
    <property type="evidence" value="ECO:0007669"/>
    <property type="project" value="UniProtKB-ARBA"/>
</dbReference>
<evidence type="ECO:0000256" key="4">
    <source>
        <dbReference type="ARBA" id="ARBA00010617"/>
    </source>
</evidence>
<reference evidence="18 19" key="2">
    <citation type="submission" date="2024-10" db="EMBL/GenBank/DDBJ databases">
        <authorList>
            <person name="Ryan C."/>
        </authorList>
    </citation>
    <scope>NUCLEOTIDE SEQUENCE [LARGE SCALE GENOMIC DNA]</scope>
</reference>